<reference evidence="1 4" key="2">
    <citation type="submission" date="2020-08" db="EMBL/GenBank/DDBJ databases">
        <title>Genomic Encyclopedia of Type Strains, Phase IV (KMG-IV): sequencing the most valuable type-strain genomes for metagenomic binning, comparative biology and taxonomic classification.</title>
        <authorList>
            <person name="Goeker M."/>
        </authorList>
    </citation>
    <scope>NUCLEOTIDE SEQUENCE [LARGE SCALE GENOMIC DNA]</scope>
    <source>
        <strain evidence="1 4">DSM 8510</strain>
    </source>
</reference>
<dbReference type="InterPro" id="IPR021829">
    <property type="entry name" value="DUF3419"/>
</dbReference>
<keyword evidence="4" id="KW-1185">Reference proteome</keyword>
<dbReference type="Proteomes" id="UP000430021">
    <property type="component" value="Unassembled WGS sequence"/>
</dbReference>
<dbReference type="EMBL" id="JACICE010000001">
    <property type="protein sequence ID" value="MBB3774177.1"/>
    <property type="molecule type" value="Genomic_DNA"/>
</dbReference>
<dbReference type="OrthoDB" id="1522784at2"/>
<proteinExistence type="predicted"/>
<dbReference type="SUPFAM" id="SSF53335">
    <property type="entry name" value="S-adenosyl-L-methionine-dependent methyltransferases"/>
    <property type="match status" value="1"/>
</dbReference>
<evidence type="ECO:0000313" key="3">
    <source>
        <dbReference type="Proteomes" id="UP000430021"/>
    </source>
</evidence>
<dbReference type="Proteomes" id="UP000548685">
    <property type="component" value="Unassembled WGS sequence"/>
</dbReference>
<dbReference type="PANTHER" id="PTHR47473">
    <property type="entry name" value="BTA1P"/>
    <property type="match status" value="1"/>
</dbReference>
<dbReference type="Pfam" id="PF11899">
    <property type="entry name" value="DUF3419"/>
    <property type="match status" value="1"/>
</dbReference>
<sequence>MSEIAAKAAFDHIRYAQLWEDADVLVSAIGQRPGGRLVSICSAGDNALAMLLCDPAEVIAADLSPAQLACLKLRLAAFPVLTHTELTELLGAAPSQRRGGLLDRVLAECDAETAAFWAALRPEVIAHGAGGVGKFERYFRLFHRRLLPFVHSRRTVAAVFQPRSQEERAPFLHDRWNNLRWRWLLKAFFSRRAMGALGRDPAFFDHVEGSVSDHVSRRIEHAFVANDPVANPYLRYVLTGTHGPVLPLAWRPEHHATIAERVGRVRLHLGPLEQAATEGVDGWNLSDIFEYMSPEGFRAAYGSILAASNPGARLVYWNMMAPRAMPPEYAPRARPRLDIAAPLAARDQAFFYSAFHVDEVLP</sequence>
<protein>
    <submittedName>
        <fullName evidence="2">DUF3419 family protein</fullName>
    </submittedName>
    <submittedName>
        <fullName evidence="1">S-adenosylmethionine-diacylglycerol 3-amino-3-carboxypropyl transferase</fullName>
    </submittedName>
</protein>
<evidence type="ECO:0000313" key="1">
    <source>
        <dbReference type="EMBL" id="MBB3774177.1"/>
    </source>
</evidence>
<dbReference type="GO" id="GO:0016740">
    <property type="term" value="F:transferase activity"/>
    <property type="evidence" value="ECO:0007669"/>
    <property type="project" value="UniProtKB-KW"/>
</dbReference>
<dbReference type="PANTHER" id="PTHR47473:SF1">
    <property type="entry name" value="METHYLTRANSFERASE DOMAIN-CONTAINING PROTEIN"/>
    <property type="match status" value="1"/>
</dbReference>
<dbReference type="AlphaFoldDB" id="A0A6I4UL80"/>
<dbReference type="InterPro" id="IPR029063">
    <property type="entry name" value="SAM-dependent_MTases_sf"/>
</dbReference>
<dbReference type="RefSeq" id="WP_160760237.1">
    <property type="nucleotide sequence ID" value="NZ_BAAADZ010000002.1"/>
</dbReference>
<organism evidence="2 3">
    <name type="scientific">Erythrobacter ramosus</name>
    <dbReference type="NCBI Taxonomy" id="35811"/>
    <lineage>
        <taxon>Bacteria</taxon>
        <taxon>Pseudomonadati</taxon>
        <taxon>Pseudomonadota</taxon>
        <taxon>Alphaproteobacteria</taxon>
        <taxon>Sphingomonadales</taxon>
        <taxon>Erythrobacteraceae</taxon>
        <taxon>Erythrobacter/Porphyrobacter group</taxon>
        <taxon>Erythrobacter</taxon>
    </lineage>
</organism>
<dbReference type="EMBL" id="WTYB01000001">
    <property type="protein sequence ID" value="MXP38165.1"/>
    <property type="molecule type" value="Genomic_DNA"/>
</dbReference>
<evidence type="ECO:0000313" key="4">
    <source>
        <dbReference type="Proteomes" id="UP000548685"/>
    </source>
</evidence>
<accession>A0A6I4UL80</accession>
<name>A0A6I4UL80_9SPHN</name>
<reference evidence="2 3" key="1">
    <citation type="submission" date="2019-12" db="EMBL/GenBank/DDBJ databases">
        <title>Genomic-based taxomic classification of the family Erythrobacteraceae.</title>
        <authorList>
            <person name="Xu L."/>
        </authorList>
    </citation>
    <scope>NUCLEOTIDE SEQUENCE [LARGE SCALE GENOMIC DNA]</scope>
    <source>
        <strain evidence="2 3">JCM 10282</strain>
    </source>
</reference>
<comment type="caution">
    <text evidence="2">The sequence shown here is derived from an EMBL/GenBank/DDBJ whole genome shotgun (WGS) entry which is preliminary data.</text>
</comment>
<keyword evidence="1" id="KW-0808">Transferase</keyword>
<evidence type="ECO:0000313" key="2">
    <source>
        <dbReference type="EMBL" id="MXP38165.1"/>
    </source>
</evidence>
<gene>
    <name evidence="1" type="ORF">FHS52_000120</name>
    <name evidence="2" type="ORF">GRI59_05995</name>
</gene>